<gene>
    <name evidence="1" type="ORF">UFOPK3752_02085</name>
</gene>
<sequence length="392" mass="42983">MPVPLPEPDAILPPPADNEGFEIARALVTAMQGPEGLTDLQYHVMSAHTVAMSGTHINPDFIEPMYPEEFGELMRYRTGDFRVRMIQVMLLGAFILNPLPAEIVERIADYAREASVDDDMIQVAMHEAQGARGQVMADFARAGYHDHLDIDHSEGARPDVAVPDHWASVEDDPELAGRWAAMEHLPPNTLGRQVWQFYTSRGFHFPGSPGSASPYLAQHDWVHVIADYGSTIESEIEIFGLISRANDDSTAFSLLAMVLSLFETGNLEAVAIFEQDQGNLSRNSRKMGVRLADAMYRGAIIGARFGGEDLMEVDWLSLADRDVDEIRAMLGIPAKSPIALRAGSVSPWESGGISPFQMNAGQELAALRGRQYDSYGGDLVQQITATVVSEIS</sequence>
<name>A0A6J7KPM5_9ZZZZ</name>
<dbReference type="AlphaFoldDB" id="A0A6J7KPM5"/>
<evidence type="ECO:0000313" key="1">
    <source>
        <dbReference type="EMBL" id="CAB4957860.1"/>
    </source>
</evidence>
<reference evidence="1" key="1">
    <citation type="submission" date="2020-05" db="EMBL/GenBank/DDBJ databases">
        <authorList>
            <person name="Chiriac C."/>
            <person name="Salcher M."/>
            <person name="Ghai R."/>
            <person name="Kavagutti S V."/>
        </authorList>
    </citation>
    <scope>NUCLEOTIDE SEQUENCE</scope>
</reference>
<accession>A0A6J7KPM5</accession>
<protein>
    <submittedName>
        <fullName evidence="1">Unannotated protein</fullName>
    </submittedName>
</protein>
<organism evidence="1">
    <name type="scientific">freshwater metagenome</name>
    <dbReference type="NCBI Taxonomy" id="449393"/>
    <lineage>
        <taxon>unclassified sequences</taxon>
        <taxon>metagenomes</taxon>
        <taxon>ecological metagenomes</taxon>
    </lineage>
</organism>
<dbReference type="EMBL" id="CAFBND010000126">
    <property type="protein sequence ID" value="CAB4957860.1"/>
    <property type="molecule type" value="Genomic_DNA"/>
</dbReference>
<proteinExistence type="predicted"/>